<dbReference type="Gene3D" id="3.90.1720.10">
    <property type="entry name" value="endopeptidase domain like (from Nostoc punctiforme)"/>
    <property type="match status" value="1"/>
</dbReference>
<dbReference type="SUPFAM" id="SSF54001">
    <property type="entry name" value="Cysteine proteinases"/>
    <property type="match status" value="1"/>
</dbReference>
<dbReference type="SMART" id="SM00257">
    <property type="entry name" value="LysM"/>
    <property type="match status" value="3"/>
</dbReference>
<evidence type="ECO:0000256" key="2">
    <source>
        <dbReference type="ARBA" id="ARBA00022670"/>
    </source>
</evidence>
<keyword evidence="12" id="KW-1185">Reference proteome</keyword>
<dbReference type="SUPFAM" id="SSF54106">
    <property type="entry name" value="LysM domain"/>
    <property type="match status" value="3"/>
</dbReference>
<dbReference type="PANTHER" id="PTHR47053">
    <property type="entry name" value="MUREIN DD-ENDOPEPTIDASE MEPH-RELATED"/>
    <property type="match status" value="1"/>
</dbReference>
<dbReference type="InterPro" id="IPR036779">
    <property type="entry name" value="LysM_dom_sf"/>
</dbReference>
<feature type="domain" description="LysM" evidence="9">
    <location>
        <begin position="103"/>
        <end position="146"/>
    </location>
</feature>
<evidence type="ECO:0000256" key="5">
    <source>
        <dbReference type="ARBA" id="ARBA00022801"/>
    </source>
</evidence>
<dbReference type="PROSITE" id="PS51935">
    <property type="entry name" value="NLPC_P60"/>
    <property type="match status" value="1"/>
</dbReference>
<feature type="domain" description="LysM" evidence="9">
    <location>
        <begin position="30"/>
        <end position="73"/>
    </location>
</feature>
<comment type="caution">
    <text evidence="11">The sequence shown here is derived from an EMBL/GenBank/DDBJ whole genome shotgun (WGS) entry which is preliminary data.</text>
</comment>
<evidence type="ECO:0000256" key="1">
    <source>
        <dbReference type="ARBA" id="ARBA00007074"/>
    </source>
</evidence>
<dbReference type="PROSITE" id="PS51782">
    <property type="entry name" value="LYSM"/>
    <property type="match status" value="3"/>
</dbReference>
<dbReference type="InterPro" id="IPR018392">
    <property type="entry name" value="LysM"/>
</dbReference>
<proteinExistence type="inferred from homology"/>
<comment type="similarity">
    <text evidence="1">Belongs to the peptidase C40 family.</text>
</comment>
<evidence type="ECO:0000256" key="3">
    <source>
        <dbReference type="ARBA" id="ARBA00022729"/>
    </source>
</evidence>
<evidence type="ECO:0000313" key="12">
    <source>
        <dbReference type="Proteomes" id="UP001597227"/>
    </source>
</evidence>
<evidence type="ECO:0000256" key="4">
    <source>
        <dbReference type="ARBA" id="ARBA00022737"/>
    </source>
</evidence>
<dbReference type="Gene3D" id="3.10.350.10">
    <property type="entry name" value="LysM domain"/>
    <property type="match status" value="3"/>
</dbReference>
<accession>A0ABW4MNV9</accession>
<keyword evidence="4" id="KW-0677">Repeat</keyword>
<keyword evidence="2" id="KW-0645">Protease</keyword>
<evidence type="ECO:0000256" key="8">
    <source>
        <dbReference type="SAM" id="SignalP"/>
    </source>
</evidence>
<evidence type="ECO:0000313" key="11">
    <source>
        <dbReference type="EMBL" id="MFD1779564.1"/>
    </source>
</evidence>
<dbReference type="InterPro" id="IPR038765">
    <property type="entry name" value="Papain-like_cys_pep_sf"/>
</dbReference>
<feature type="region of interest" description="Disordered" evidence="7">
    <location>
        <begin position="75"/>
        <end position="103"/>
    </location>
</feature>
<keyword evidence="6" id="KW-0788">Thiol protease</keyword>
<dbReference type="EMBL" id="JBHUEK010000019">
    <property type="protein sequence ID" value="MFD1779564.1"/>
    <property type="molecule type" value="Genomic_DNA"/>
</dbReference>
<feature type="chain" id="PRO_5045222119" evidence="8">
    <location>
        <begin position="23"/>
        <end position="365"/>
    </location>
</feature>
<evidence type="ECO:0000259" key="10">
    <source>
        <dbReference type="PROSITE" id="PS51935"/>
    </source>
</evidence>
<dbReference type="PANTHER" id="PTHR47053:SF1">
    <property type="entry name" value="MUREIN DD-ENDOPEPTIDASE MEPH-RELATED"/>
    <property type="match status" value="1"/>
</dbReference>
<dbReference type="InterPro" id="IPR051202">
    <property type="entry name" value="Peptidase_C40"/>
</dbReference>
<feature type="domain" description="LysM" evidence="9">
    <location>
        <begin position="183"/>
        <end position="226"/>
    </location>
</feature>
<feature type="domain" description="NlpC/P60" evidence="10">
    <location>
        <begin position="245"/>
        <end position="365"/>
    </location>
</feature>
<keyword evidence="5" id="KW-0378">Hydrolase</keyword>
<feature type="compositionally biased region" description="Low complexity" evidence="7">
    <location>
        <begin position="149"/>
        <end position="168"/>
    </location>
</feature>
<dbReference type="RefSeq" id="WP_304214932.1">
    <property type="nucleotide sequence ID" value="NZ_JBHUEK010000019.1"/>
</dbReference>
<organism evidence="11 12">
    <name type="scientific">Fredinandcohnia salidurans</name>
    <dbReference type="NCBI Taxonomy" id="2595041"/>
    <lineage>
        <taxon>Bacteria</taxon>
        <taxon>Bacillati</taxon>
        <taxon>Bacillota</taxon>
        <taxon>Bacilli</taxon>
        <taxon>Bacillales</taxon>
        <taxon>Bacillaceae</taxon>
        <taxon>Fredinandcohnia</taxon>
    </lineage>
</organism>
<dbReference type="Proteomes" id="UP001597227">
    <property type="component" value="Unassembled WGS sequence"/>
</dbReference>
<sequence length="365" mass="40172">MGNKKLYMSVTTTAIIASAFFAAEEAEAASTYKVQSGDSLWKIAQKHDLTVSQLKSLNNLTSDLIFPSQVLKTEVNSTSSSPTSNTQPTTEKETQKPSTSKATTYTVKSGDTLSGIAILHKISLSDLMKWNNLNSTLIYPGNVFVVSKPTTTENPSKPTTEEPTTSTPEKIEKPQEEQVKTATVYTVKSGDTLSKIAVNYKVTVANLKKWNNLKSDMIYIGQKLNIGDGAKVETPTVETPPTNSSYNVNQLIKVAKDQLGTPYVWGGSSTNGFDCSGFIYYAYKAAGLDTNRYSSEGYHMRSYYVNTPQIGDLVFFQGTYKSGISHVGIYVGNNEFIHASNDGVVISNVNDSYWKKHFEGFKRFY</sequence>
<gene>
    <name evidence="11" type="ORF">ACFSFW_12950</name>
</gene>
<feature type="signal peptide" evidence="8">
    <location>
        <begin position="1"/>
        <end position="22"/>
    </location>
</feature>
<name>A0ABW4MNV9_9BACI</name>
<feature type="compositionally biased region" description="Low complexity" evidence="7">
    <location>
        <begin position="76"/>
        <end position="89"/>
    </location>
</feature>
<evidence type="ECO:0000259" key="9">
    <source>
        <dbReference type="PROSITE" id="PS51782"/>
    </source>
</evidence>
<feature type="compositionally biased region" description="Basic and acidic residues" evidence="7">
    <location>
        <begin position="169"/>
        <end position="178"/>
    </location>
</feature>
<reference evidence="12" key="1">
    <citation type="journal article" date="2019" name="Int. J. Syst. Evol. Microbiol.">
        <title>The Global Catalogue of Microorganisms (GCM) 10K type strain sequencing project: providing services to taxonomists for standard genome sequencing and annotation.</title>
        <authorList>
            <consortium name="The Broad Institute Genomics Platform"/>
            <consortium name="The Broad Institute Genome Sequencing Center for Infectious Disease"/>
            <person name="Wu L."/>
            <person name="Ma J."/>
        </authorList>
    </citation>
    <scope>NUCLEOTIDE SEQUENCE [LARGE SCALE GENOMIC DNA]</scope>
    <source>
        <strain evidence="12">CCUG 15531</strain>
    </source>
</reference>
<dbReference type="InterPro" id="IPR000064">
    <property type="entry name" value="NLP_P60_dom"/>
</dbReference>
<protein>
    <submittedName>
        <fullName evidence="11">LysM peptidoglycan-binding domain-containing protein</fullName>
    </submittedName>
</protein>
<dbReference type="Pfam" id="PF01476">
    <property type="entry name" value="LysM"/>
    <property type="match status" value="3"/>
</dbReference>
<evidence type="ECO:0000256" key="7">
    <source>
        <dbReference type="SAM" id="MobiDB-lite"/>
    </source>
</evidence>
<dbReference type="Pfam" id="PF00877">
    <property type="entry name" value="NLPC_P60"/>
    <property type="match status" value="1"/>
</dbReference>
<feature type="region of interest" description="Disordered" evidence="7">
    <location>
        <begin position="149"/>
        <end position="178"/>
    </location>
</feature>
<keyword evidence="3 8" id="KW-0732">Signal</keyword>
<evidence type="ECO:0000256" key="6">
    <source>
        <dbReference type="ARBA" id="ARBA00022807"/>
    </source>
</evidence>
<dbReference type="CDD" id="cd00118">
    <property type="entry name" value="LysM"/>
    <property type="match status" value="3"/>
</dbReference>